<dbReference type="GO" id="GO:0015074">
    <property type="term" value="P:DNA integration"/>
    <property type="evidence" value="ECO:0007669"/>
    <property type="project" value="InterPro"/>
</dbReference>
<dbReference type="OrthoDB" id="6723718at2759"/>
<evidence type="ECO:0000313" key="3">
    <source>
        <dbReference type="Proteomes" id="UP000292052"/>
    </source>
</evidence>
<name>A0A482V911_ASBVE</name>
<dbReference type="SUPFAM" id="SSF56349">
    <property type="entry name" value="DNA breaking-rejoining enzymes"/>
    <property type="match status" value="1"/>
</dbReference>
<gene>
    <name evidence="2" type="ORF">BDFB_013718</name>
</gene>
<comment type="caution">
    <text evidence="2">The sequence shown here is derived from an EMBL/GenBank/DDBJ whole genome shotgun (WGS) entry which is preliminary data.</text>
</comment>
<keyword evidence="3" id="KW-1185">Reference proteome</keyword>
<dbReference type="EMBL" id="QDEB01125798">
    <property type="protein sequence ID" value="RZB39712.1"/>
    <property type="molecule type" value="Genomic_DNA"/>
</dbReference>
<dbReference type="STRING" id="1661398.A0A482V911"/>
<dbReference type="GO" id="GO:0003677">
    <property type="term" value="F:DNA binding"/>
    <property type="evidence" value="ECO:0007669"/>
    <property type="project" value="InterPro"/>
</dbReference>
<evidence type="ECO:0008006" key="4">
    <source>
        <dbReference type="Google" id="ProtNLM"/>
    </source>
</evidence>
<dbReference type="InterPro" id="IPR013762">
    <property type="entry name" value="Integrase-like_cat_sf"/>
</dbReference>
<accession>A0A482V911</accession>
<proteinExistence type="predicted"/>
<protein>
    <recommendedName>
        <fullName evidence="4">Phage integrase domain containing protein</fullName>
    </recommendedName>
</protein>
<evidence type="ECO:0000256" key="1">
    <source>
        <dbReference type="ARBA" id="ARBA00023172"/>
    </source>
</evidence>
<dbReference type="InterPro" id="IPR011010">
    <property type="entry name" value="DNA_brk_join_enz"/>
</dbReference>
<dbReference type="Gene3D" id="1.10.443.10">
    <property type="entry name" value="Intergrase catalytic core"/>
    <property type="match status" value="1"/>
</dbReference>
<reference evidence="2 3" key="1">
    <citation type="submission" date="2017-03" db="EMBL/GenBank/DDBJ databases">
        <title>Genome of the blue death feigning beetle - Asbolus verrucosus.</title>
        <authorList>
            <person name="Rider S.D."/>
        </authorList>
    </citation>
    <scope>NUCLEOTIDE SEQUENCE [LARGE SCALE GENOMIC DNA]</scope>
    <source>
        <strain evidence="2">Butters</strain>
        <tissue evidence="2">Head and leg muscle</tissue>
    </source>
</reference>
<dbReference type="GO" id="GO:0006310">
    <property type="term" value="P:DNA recombination"/>
    <property type="evidence" value="ECO:0007669"/>
    <property type="project" value="UniProtKB-KW"/>
</dbReference>
<organism evidence="2 3">
    <name type="scientific">Asbolus verrucosus</name>
    <name type="common">Desert ironclad beetle</name>
    <dbReference type="NCBI Taxonomy" id="1661398"/>
    <lineage>
        <taxon>Eukaryota</taxon>
        <taxon>Metazoa</taxon>
        <taxon>Ecdysozoa</taxon>
        <taxon>Arthropoda</taxon>
        <taxon>Hexapoda</taxon>
        <taxon>Insecta</taxon>
        <taxon>Pterygota</taxon>
        <taxon>Neoptera</taxon>
        <taxon>Endopterygota</taxon>
        <taxon>Coleoptera</taxon>
        <taxon>Polyphaga</taxon>
        <taxon>Cucujiformia</taxon>
        <taxon>Tenebrionidae</taxon>
        <taxon>Pimeliinae</taxon>
        <taxon>Asbolus</taxon>
    </lineage>
</organism>
<evidence type="ECO:0000313" key="2">
    <source>
        <dbReference type="EMBL" id="RZB39712.1"/>
    </source>
</evidence>
<dbReference type="AlphaFoldDB" id="A0A482V911"/>
<keyword evidence="1" id="KW-0233">DNA recombination</keyword>
<dbReference type="Proteomes" id="UP000292052">
    <property type="component" value="Unassembled WGS sequence"/>
</dbReference>
<sequence>MKKNVDINIYAKLKTFLKESVGYKPKKAQVFSRHEVTKFMSEAPDEKFLIMKVASGACRQHSDQKIFLIVDFFFNSEMEVSYLRMPHPEGYTGHSFRRSSASLLIGPGADVLGLKRHRGWRSSNAIES</sequence>